<evidence type="ECO:0000313" key="3">
    <source>
        <dbReference type="Proteomes" id="UP000002669"/>
    </source>
</evidence>
<gene>
    <name evidence="2" type="ORF">MGYG_00731</name>
</gene>
<feature type="compositionally biased region" description="Polar residues" evidence="1">
    <location>
        <begin position="207"/>
        <end position="253"/>
    </location>
</feature>
<reference evidence="3" key="1">
    <citation type="journal article" date="2012" name="MBio">
        <title>Comparative genome analysis of Trichophyton rubrum and related dermatophytes reveals candidate genes involved in infection.</title>
        <authorList>
            <person name="Martinez D.A."/>
            <person name="Oliver B.G."/>
            <person name="Graeser Y."/>
            <person name="Goldberg J.M."/>
            <person name="Li W."/>
            <person name="Martinez-Rossi N.M."/>
            <person name="Monod M."/>
            <person name="Shelest E."/>
            <person name="Barton R.C."/>
            <person name="Birch E."/>
            <person name="Brakhage A.A."/>
            <person name="Chen Z."/>
            <person name="Gurr S.J."/>
            <person name="Heiman D."/>
            <person name="Heitman J."/>
            <person name="Kosti I."/>
            <person name="Rossi A."/>
            <person name="Saif S."/>
            <person name="Samalova M."/>
            <person name="Saunders C.W."/>
            <person name="Shea T."/>
            <person name="Summerbell R.C."/>
            <person name="Xu J."/>
            <person name="Young S."/>
            <person name="Zeng Q."/>
            <person name="Birren B.W."/>
            <person name="Cuomo C.A."/>
            <person name="White T.C."/>
        </authorList>
    </citation>
    <scope>NUCLEOTIDE SEQUENCE [LARGE SCALE GENOMIC DNA]</scope>
    <source>
        <strain evidence="3">ATCC MYA-4604 / CBS 118893</strain>
    </source>
</reference>
<dbReference type="EMBL" id="DS989822">
    <property type="protein sequence ID" value="EFQ97692.1"/>
    <property type="molecule type" value="Genomic_DNA"/>
</dbReference>
<feature type="compositionally biased region" description="Low complexity" evidence="1">
    <location>
        <begin position="109"/>
        <end position="122"/>
    </location>
</feature>
<dbReference type="HOGENOM" id="CLU_525765_0_0_1"/>
<feature type="compositionally biased region" description="Low complexity" evidence="1">
    <location>
        <begin position="333"/>
        <end position="348"/>
    </location>
</feature>
<evidence type="ECO:0000313" key="2">
    <source>
        <dbReference type="EMBL" id="EFQ97692.1"/>
    </source>
</evidence>
<dbReference type="Proteomes" id="UP000002669">
    <property type="component" value="Unassembled WGS sequence"/>
</dbReference>
<feature type="region of interest" description="Disordered" evidence="1">
    <location>
        <begin position="79"/>
        <end position="446"/>
    </location>
</feature>
<accession>E5R1E1</accession>
<sequence length="518" mass="56613">MSNAYFLSFLARRYTPIRTPRTNLKRRSQMWFVFCCQDIIRLYQMLILTKIGNHTPPESSEFLPAINFDDFHNSISPREPNLSHFPMPGQLISGFGSAPSPPKSATRWSTTPSSASGPRSARPNTLARRQSNAQKPDAEGQPLGSATPRSRRQSHAAPPASSIVGPRQPRKSIGPGALVTSQANGDDGPPRRRQSFAKRNATGEIRVNTNVNRVSHQSTEQSTGPSFLNTTRSQKAKSLQPVSRGNRDNQITPGGSDHSRSSSNTAIQTPGKTIAAPNTTPSSKRSSMMPHHPTGLGARTISPTDARRMKRMSLVPNPPPIPQRSPTQLELNSPRPRSSAPSPSMIPRKSITPSSARTTPDPHRKSYSSGISLSSNTTYNSARNSSGSLQGRLSQNVSTSRLPTPKPRTEHSNQEEEEVPPVPAIPKAYESPKNEAHIPPTFTPRQTSMPFELETRRQALKDPPAAEIEAPSTPANQTSLGDATMQHDSRAFILNLNHEPPILMGREASNLLSYRHLI</sequence>
<dbReference type="RefSeq" id="XP_003176644.1">
    <property type="nucleotide sequence ID" value="XM_003176596.1"/>
</dbReference>
<keyword evidence="3" id="KW-1185">Reference proteome</keyword>
<dbReference type="OrthoDB" id="9332038at2759"/>
<feature type="compositionally biased region" description="Polar residues" evidence="1">
    <location>
        <begin position="367"/>
        <end position="402"/>
    </location>
</feature>
<evidence type="ECO:0000256" key="1">
    <source>
        <dbReference type="SAM" id="MobiDB-lite"/>
    </source>
</evidence>
<dbReference type="AlphaFoldDB" id="E5R1E1"/>
<dbReference type="GeneID" id="10031964"/>
<dbReference type="GO" id="GO:0016301">
    <property type="term" value="F:kinase activity"/>
    <property type="evidence" value="ECO:0007669"/>
    <property type="project" value="UniProtKB-KW"/>
</dbReference>
<feature type="compositionally biased region" description="Polar residues" evidence="1">
    <location>
        <begin position="261"/>
        <end position="286"/>
    </location>
</feature>
<dbReference type="STRING" id="535722.E5R1E1"/>
<keyword evidence="2" id="KW-0808">Transferase</keyword>
<protein>
    <submittedName>
        <fullName evidence="2">Dual specificity tyrosine-phosphorylation regulated kinase 2</fullName>
    </submittedName>
</protein>
<dbReference type="eggNOG" id="KOG0667">
    <property type="taxonomic scope" value="Eukaryota"/>
</dbReference>
<dbReference type="InParanoid" id="E5R1E1"/>
<organism evidence="3">
    <name type="scientific">Arthroderma gypseum (strain ATCC MYA-4604 / CBS 118893)</name>
    <name type="common">Microsporum gypseum</name>
    <dbReference type="NCBI Taxonomy" id="535722"/>
    <lineage>
        <taxon>Eukaryota</taxon>
        <taxon>Fungi</taxon>
        <taxon>Dikarya</taxon>
        <taxon>Ascomycota</taxon>
        <taxon>Pezizomycotina</taxon>
        <taxon>Eurotiomycetes</taxon>
        <taxon>Eurotiomycetidae</taxon>
        <taxon>Onygenales</taxon>
        <taxon>Arthrodermataceae</taxon>
        <taxon>Nannizzia</taxon>
    </lineage>
</organism>
<dbReference type="OMA" id="HISMALP"/>
<keyword evidence="2" id="KW-0418">Kinase</keyword>
<name>E5R1E1_ARTGP</name>
<dbReference type="VEuPathDB" id="FungiDB:MGYG_00731"/>
<proteinExistence type="predicted"/>